<organism evidence="2 3">
    <name type="scientific">Candidula unifasciata</name>
    <dbReference type="NCBI Taxonomy" id="100452"/>
    <lineage>
        <taxon>Eukaryota</taxon>
        <taxon>Metazoa</taxon>
        <taxon>Spiralia</taxon>
        <taxon>Lophotrochozoa</taxon>
        <taxon>Mollusca</taxon>
        <taxon>Gastropoda</taxon>
        <taxon>Heterobranchia</taxon>
        <taxon>Euthyneura</taxon>
        <taxon>Panpulmonata</taxon>
        <taxon>Eupulmonata</taxon>
        <taxon>Stylommatophora</taxon>
        <taxon>Helicina</taxon>
        <taxon>Helicoidea</taxon>
        <taxon>Geomitridae</taxon>
        <taxon>Candidula</taxon>
    </lineage>
</organism>
<dbReference type="Proteomes" id="UP000678393">
    <property type="component" value="Unassembled WGS sequence"/>
</dbReference>
<dbReference type="EMBL" id="CAJHNH020000183">
    <property type="protein sequence ID" value="CAG5115922.1"/>
    <property type="molecule type" value="Genomic_DNA"/>
</dbReference>
<dbReference type="InterPro" id="IPR005018">
    <property type="entry name" value="DOMON_domain"/>
</dbReference>
<protein>
    <recommendedName>
        <fullName evidence="1">DOMON domain-containing protein</fullName>
    </recommendedName>
</protein>
<feature type="non-terminal residue" evidence="2">
    <location>
        <position position="1"/>
    </location>
</feature>
<name>A0A8S3YKN9_9EUPU</name>
<feature type="non-terminal residue" evidence="2">
    <location>
        <position position="65"/>
    </location>
</feature>
<evidence type="ECO:0000259" key="1">
    <source>
        <dbReference type="PROSITE" id="PS50836"/>
    </source>
</evidence>
<evidence type="ECO:0000313" key="2">
    <source>
        <dbReference type="EMBL" id="CAG5115922.1"/>
    </source>
</evidence>
<gene>
    <name evidence="2" type="ORF">CUNI_LOCUS1480</name>
</gene>
<keyword evidence="3" id="KW-1185">Reference proteome</keyword>
<comment type="caution">
    <text evidence="2">The sequence shown here is derived from an EMBL/GenBank/DDBJ whole genome shotgun (WGS) entry which is preliminary data.</text>
</comment>
<dbReference type="AlphaFoldDB" id="A0A8S3YKN9"/>
<accession>A0A8S3YKN9</accession>
<evidence type="ECO:0000313" key="3">
    <source>
        <dbReference type="Proteomes" id="UP000678393"/>
    </source>
</evidence>
<feature type="domain" description="DOMON" evidence="1">
    <location>
        <begin position="26"/>
        <end position="65"/>
    </location>
</feature>
<proteinExistence type="predicted"/>
<sequence length="65" mass="6540">ATGTISKTPGCGSTIGCISDCQGTTCGFIVTWIPSGNEVTYTLATNLVGSSGTWIAIGFSSDSDM</sequence>
<dbReference type="PROSITE" id="PS50836">
    <property type="entry name" value="DOMON"/>
    <property type="match status" value="1"/>
</dbReference>
<reference evidence="2" key="1">
    <citation type="submission" date="2021-04" db="EMBL/GenBank/DDBJ databases">
        <authorList>
            <consortium name="Molecular Ecology Group"/>
        </authorList>
    </citation>
    <scope>NUCLEOTIDE SEQUENCE</scope>
</reference>